<protein>
    <submittedName>
        <fullName evidence="2">Uncharacterized protein</fullName>
    </submittedName>
</protein>
<feature type="compositionally biased region" description="Low complexity" evidence="1">
    <location>
        <begin position="1037"/>
        <end position="1046"/>
    </location>
</feature>
<feature type="region of interest" description="Disordered" evidence="1">
    <location>
        <begin position="1291"/>
        <end position="1361"/>
    </location>
</feature>
<evidence type="ECO:0000256" key="1">
    <source>
        <dbReference type="SAM" id="MobiDB-lite"/>
    </source>
</evidence>
<feature type="region of interest" description="Disordered" evidence="1">
    <location>
        <begin position="1"/>
        <end position="65"/>
    </location>
</feature>
<sequence length="1393" mass="153897">MIIDPDQGHGHEDHDNFSSQVALDKKPLIKDKNTNQSDSKNLIINPKANSSPSTSNQAPPLPPPPTALFSFKKLARPLNSDQKEIFERFKLEIEQKCKIDPIWENERDWLLGHKDNSSGLLHALISRNRTKDLFAQLEKAVQRRRNAAIERNQMDQANQFQVNQISPNIKTDPSIETPIGSSSSLTPNLDPSTNQTQIKSEPSPKPSAHQIVSSNEYITSDHASSINPAPDLLNSKRLISNTKSNDLITSNSKIENSTFKSNDSIISNIKPNNFNSNSNDLIISNPKSDKLNFQSNDSIASYPKSDDVHSKSNDLMISNTKSDNLSSKLNDLINSYPESDNLKPKIDNLDFQPNNFNSQQNDLNHSNIDPTFAEMHSQPDKSNNSTQPTVIALSEPSSSLKSQSPFISDPSISSITCHFLSWTQPSSHEPNPLSAADILELPPIITSQLSKRFFVYQTNLFLLNLYKSNQSPIPDTLVHRCHHLKQEIMQPWEQLKDKFLKARSKYLADKEANLLPDQSPPVFMLPFMNFSQVRVSLAKLEERALNAARAVFQPTSSHKFQYDPTSPSTPFSAEKAQHSSNFTNPETGQESFNLNTTQTLSNHLLPSTFRQSPCNHSSAQTSISNPPGNCTKPSSLSLNQADNVSSKPSLLSPLSTSTILSLNNPPGPGRSPFLTLVSPKLTQNVNPTTSLASQNHSNRSSGQILLKTSPQSNLPSQSHSTPINQASSSSNPSSPNLLPNFTRRSQPPSPNFSITIPRDATYITEMQSRTQNHRSSSVISNHIDMKSHSLPIVQHPHPQCLPAQNYQRFEPQFDQKPPMVSLQQLGNQSNVSPLNNPPISPQLVPSHLQLQFLRHGQGSNGVRTELQLKFIQSAEKAALEQQYHQELYKLEHQYKNFMSRITDALTQQHTTLRRNTMIVQRSQKFQRDLAQLDAKHQAEHQALHRKWDLHQASSQSFPARHSSNSNLVQPSNNIIGLARPGSLFVNHSIPDGIDSTSQPHGETSVIGPPLVQNPLFSQVPILSEISSVKSPSTLFHSSNETSSSQSTPRLKSDESVLKNVQINGNLKRVASDAPITENSNQSDTKRPRSSSIAHKLTALVKSLDIDWGCSQASSKAKVTDETLSTPTNAYPEPAQQNFCENIRLDETKPAIENRPNSHLDKPQKTSPDSCAGSIEIKTKNDADCEYHNTSESLCGLESGKDTDNVGADGSPNTTVTDDAPTNQIVSSQVSKLMFPQISFEPSKKIAEEGVLKGGNLPSGLEVNNELMMKNQCAPAKSRRSLTPETVIKINESSPLSDLSSAPSSEESNQLVDHSQSHPSFSPFSTSPLIDSTIKRCSSQASTPTAKVSSERNLRKVSPSSQKELKNALNVFMKTSQKTIELIEKNQLQILPQV</sequence>
<accession>A0A9Q3CVF5</accession>
<feature type="compositionally biased region" description="Polar residues" evidence="1">
    <location>
        <begin position="179"/>
        <end position="200"/>
    </location>
</feature>
<feature type="compositionally biased region" description="Low complexity" evidence="1">
    <location>
        <begin position="1316"/>
        <end position="1327"/>
    </location>
</feature>
<comment type="caution">
    <text evidence="2">The sequence shown here is derived from an EMBL/GenBank/DDBJ whole genome shotgun (WGS) entry which is preliminary data.</text>
</comment>
<dbReference type="EMBL" id="AVOT02009938">
    <property type="protein sequence ID" value="MBW0489137.1"/>
    <property type="molecule type" value="Genomic_DNA"/>
</dbReference>
<feature type="region of interest" description="Disordered" evidence="1">
    <location>
        <begin position="151"/>
        <end position="210"/>
    </location>
</feature>
<feature type="region of interest" description="Disordered" evidence="1">
    <location>
        <begin position="1200"/>
        <end position="1219"/>
    </location>
</feature>
<feature type="compositionally biased region" description="Polar residues" evidence="1">
    <location>
        <begin position="606"/>
        <end position="644"/>
    </location>
</feature>
<feature type="compositionally biased region" description="Basic and acidic residues" evidence="1">
    <location>
        <begin position="1"/>
        <end position="16"/>
    </location>
</feature>
<evidence type="ECO:0000313" key="2">
    <source>
        <dbReference type="EMBL" id="MBW0489137.1"/>
    </source>
</evidence>
<feature type="compositionally biased region" description="Polar residues" evidence="1">
    <location>
        <begin position="34"/>
        <end position="58"/>
    </location>
</feature>
<feature type="compositionally biased region" description="Low complexity" evidence="1">
    <location>
        <begin position="1291"/>
        <end position="1307"/>
    </location>
</feature>
<feature type="region of interest" description="Disordered" evidence="1">
    <location>
        <begin position="556"/>
        <end position="592"/>
    </location>
</feature>
<feature type="compositionally biased region" description="Basic and acidic residues" evidence="1">
    <location>
        <begin position="23"/>
        <end position="33"/>
    </location>
</feature>
<feature type="compositionally biased region" description="Polar residues" evidence="1">
    <location>
        <begin position="578"/>
        <end position="592"/>
    </location>
</feature>
<feature type="compositionally biased region" description="Polar residues" evidence="1">
    <location>
        <begin position="1334"/>
        <end position="1347"/>
    </location>
</feature>
<feature type="region of interest" description="Disordered" evidence="1">
    <location>
        <begin position="357"/>
        <end position="389"/>
    </location>
</feature>
<feature type="compositionally biased region" description="Polar residues" evidence="1">
    <location>
        <begin position="380"/>
        <end position="389"/>
    </location>
</feature>
<gene>
    <name evidence="2" type="ORF">O181_028852</name>
</gene>
<dbReference type="OrthoDB" id="2516950at2759"/>
<keyword evidence="3" id="KW-1185">Reference proteome</keyword>
<feature type="region of interest" description="Disordered" evidence="1">
    <location>
        <begin position="1068"/>
        <end position="1091"/>
    </location>
</feature>
<feature type="compositionally biased region" description="Polar residues" evidence="1">
    <location>
        <begin position="742"/>
        <end position="754"/>
    </location>
</feature>
<evidence type="ECO:0000313" key="3">
    <source>
        <dbReference type="Proteomes" id="UP000765509"/>
    </source>
</evidence>
<feature type="compositionally biased region" description="Polar residues" evidence="1">
    <location>
        <begin position="556"/>
        <end position="571"/>
    </location>
</feature>
<dbReference type="Proteomes" id="UP000765509">
    <property type="component" value="Unassembled WGS sequence"/>
</dbReference>
<feature type="region of interest" description="Disordered" evidence="1">
    <location>
        <begin position="1032"/>
        <end position="1055"/>
    </location>
</feature>
<feature type="compositionally biased region" description="Polar residues" evidence="1">
    <location>
        <begin position="357"/>
        <end position="369"/>
    </location>
</feature>
<feature type="region of interest" description="Disordered" evidence="1">
    <location>
        <begin position="988"/>
        <end position="1009"/>
    </location>
</feature>
<feature type="compositionally biased region" description="Low complexity" evidence="1">
    <location>
        <begin position="727"/>
        <end position="740"/>
    </location>
</feature>
<reference evidence="2" key="1">
    <citation type="submission" date="2021-03" db="EMBL/GenBank/DDBJ databases">
        <title>Draft genome sequence of rust myrtle Austropuccinia psidii MF-1, a brazilian biotype.</title>
        <authorList>
            <person name="Quecine M.C."/>
            <person name="Pachon D.M.R."/>
            <person name="Bonatelli M.L."/>
            <person name="Correr F.H."/>
            <person name="Franceschini L.M."/>
            <person name="Leite T.F."/>
            <person name="Margarido G.R.A."/>
            <person name="Almeida C.A."/>
            <person name="Ferrarezi J.A."/>
            <person name="Labate C.A."/>
        </authorList>
    </citation>
    <scope>NUCLEOTIDE SEQUENCE</scope>
    <source>
        <strain evidence="2">MF-1</strain>
    </source>
</reference>
<feature type="region of interest" description="Disordered" evidence="1">
    <location>
        <begin position="606"/>
        <end position="650"/>
    </location>
</feature>
<feature type="compositionally biased region" description="Polar residues" evidence="1">
    <location>
        <begin position="1210"/>
        <end position="1219"/>
    </location>
</feature>
<organism evidence="2 3">
    <name type="scientific">Austropuccinia psidii MF-1</name>
    <dbReference type="NCBI Taxonomy" id="1389203"/>
    <lineage>
        <taxon>Eukaryota</taxon>
        <taxon>Fungi</taxon>
        <taxon>Dikarya</taxon>
        <taxon>Basidiomycota</taxon>
        <taxon>Pucciniomycotina</taxon>
        <taxon>Pucciniomycetes</taxon>
        <taxon>Pucciniales</taxon>
        <taxon>Sphaerophragmiaceae</taxon>
        <taxon>Austropuccinia</taxon>
    </lineage>
</organism>
<feature type="region of interest" description="Disordered" evidence="1">
    <location>
        <begin position="706"/>
        <end position="755"/>
    </location>
</feature>
<feature type="compositionally biased region" description="Polar residues" evidence="1">
    <location>
        <begin position="706"/>
        <end position="726"/>
    </location>
</feature>
<proteinExistence type="predicted"/>
<name>A0A9Q3CVF5_9BASI</name>
<feature type="compositionally biased region" description="Polar residues" evidence="1">
    <location>
        <begin position="154"/>
        <end position="171"/>
    </location>
</feature>